<sequence length="224" mass="25639">MPTETQHLEQRIAALQSDLNAQDQALDDAATENNERELSRRDWFEEAQRLEKENERLRTDVERQRRLKMLVAEKLQNALANCSVYRVQLAERDALLQQGLEMINRGIVSFDDQVEYRQKLAALSASAGPAKPCPGETQSQFAFVYEHPQTGERHIVTVTRDEVIEHMEEQLFEKLCECFCKCQPVGETNVVDCRCDEVGEQFELVKEEQARAALDKATEGASHE</sequence>
<protein>
    <submittedName>
        <fullName evidence="2">Uncharacterized protein</fullName>
    </submittedName>
</protein>
<evidence type="ECO:0000313" key="2">
    <source>
        <dbReference type="EMBL" id="XBY26347.1"/>
    </source>
</evidence>
<name>A0AAU7X114_9PSED</name>
<dbReference type="EMBL" id="CP158490">
    <property type="protein sequence ID" value="XBY26347.1"/>
    <property type="molecule type" value="Genomic_DNA"/>
</dbReference>
<dbReference type="RefSeq" id="WP_350404543.1">
    <property type="nucleotide sequence ID" value="NZ_CP158490.1"/>
</dbReference>
<gene>
    <name evidence="2" type="ORF">ABCR88_11115</name>
</gene>
<accession>A0AAU7X114</accession>
<organism evidence="2">
    <name type="scientific">Pseudomonas sp. W17</name>
    <dbReference type="NCBI Taxonomy" id="3144407"/>
    <lineage>
        <taxon>Bacteria</taxon>
        <taxon>Pseudomonadati</taxon>
        <taxon>Pseudomonadota</taxon>
        <taxon>Gammaproteobacteria</taxon>
        <taxon>Pseudomonadales</taxon>
        <taxon>Pseudomonadaceae</taxon>
        <taxon>Pseudomonas</taxon>
    </lineage>
</organism>
<evidence type="ECO:0000256" key="1">
    <source>
        <dbReference type="SAM" id="Coils"/>
    </source>
</evidence>
<keyword evidence="1" id="KW-0175">Coiled coil</keyword>
<proteinExistence type="predicted"/>
<dbReference type="AlphaFoldDB" id="A0AAU7X114"/>
<reference evidence="2" key="1">
    <citation type="submission" date="2024-06" db="EMBL/GenBank/DDBJ databases">
        <authorList>
            <person name="Wu L."/>
        </authorList>
    </citation>
    <scope>NUCLEOTIDE SEQUENCE</scope>
    <source>
        <strain evidence="2">W17</strain>
    </source>
</reference>
<feature type="coiled-coil region" evidence="1">
    <location>
        <begin position="5"/>
        <end position="67"/>
    </location>
</feature>